<keyword evidence="3" id="KW-1185">Reference proteome</keyword>
<dbReference type="InParanoid" id="A0A165DEC1"/>
<dbReference type="AlphaFoldDB" id="A0A165DEC1"/>
<sequence length="216" mass="23917">MGRRVQWAHRRRIFCSDHLDVDRSRAPQILVNSHQEVYVNLGTSCASFRRPLGEKSCQDGLPKCPGLLAYRNCTLLGLAKVGREWQGVEVASSGNGSDMHSALGRAVRRGPHRPRSFNLARCAHTNADLLARAIPVLHDVQSLALRALPPGSSTAQRWDTLTRWATNEALGILEHGRSRPAARIGVRRSARMGPSWTSQRGRERTLGRPALVGRRV</sequence>
<dbReference type="Proteomes" id="UP000077266">
    <property type="component" value="Unassembled WGS sequence"/>
</dbReference>
<accession>A0A165DEC1</accession>
<feature type="region of interest" description="Disordered" evidence="1">
    <location>
        <begin position="187"/>
        <end position="216"/>
    </location>
</feature>
<organism evidence="2 3">
    <name type="scientific">Exidia glandulosa HHB12029</name>
    <dbReference type="NCBI Taxonomy" id="1314781"/>
    <lineage>
        <taxon>Eukaryota</taxon>
        <taxon>Fungi</taxon>
        <taxon>Dikarya</taxon>
        <taxon>Basidiomycota</taxon>
        <taxon>Agaricomycotina</taxon>
        <taxon>Agaricomycetes</taxon>
        <taxon>Auriculariales</taxon>
        <taxon>Exidiaceae</taxon>
        <taxon>Exidia</taxon>
    </lineage>
</organism>
<evidence type="ECO:0000256" key="1">
    <source>
        <dbReference type="SAM" id="MobiDB-lite"/>
    </source>
</evidence>
<gene>
    <name evidence="2" type="ORF">EXIGLDRAFT_291601</name>
</gene>
<proteinExistence type="predicted"/>
<evidence type="ECO:0000313" key="2">
    <source>
        <dbReference type="EMBL" id="KZV84346.1"/>
    </source>
</evidence>
<dbReference type="EMBL" id="KV426229">
    <property type="protein sequence ID" value="KZV84346.1"/>
    <property type="molecule type" value="Genomic_DNA"/>
</dbReference>
<name>A0A165DEC1_EXIGL</name>
<evidence type="ECO:0000313" key="3">
    <source>
        <dbReference type="Proteomes" id="UP000077266"/>
    </source>
</evidence>
<protein>
    <submittedName>
        <fullName evidence="2">Uncharacterized protein</fullName>
    </submittedName>
</protein>
<reference evidence="2 3" key="1">
    <citation type="journal article" date="2016" name="Mol. Biol. Evol.">
        <title>Comparative Genomics of Early-Diverging Mushroom-Forming Fungi Provides Insights into the Origins of Lignocellulose Decay Capabilities.</title>
        <authorList>
            <person name="Nagy L.G."/>
            <person name="Riley R."/>
            <person name="Tritt A."/>
            <person name="Adam C."/>
            <person name="Daum C."/>
            <person name="Floudas D."/>
            <person name="Sun H."/>
            <person name="Yadav J.S."/>
            <person name="Pangilinan J."/>
            <person name="Larsson K.H."/>
            <person name="Matsuura K."/>
            <person name="Barry K."/>
            <person name="Labutti K."/>
            <person name="Kuo R."/>
            <person name="Ohm R.A."/>
            <person name="Bhattacharya S.S."/>
            <person name="Shirouzu T."/>
            <person name="Yoshinaga Y."/>
            <person name="Martin F.M."/>
            <person name="Grigoriev I.V."/>
            <person name="Hibbett D.S."/>
        </authorList>
    </citation>
    <scope>NUCLEOTIDE SEQUENCE [LARGE SCALE GENOMIC DNA]</scope>
    <source>
        <strain evidence="2 3">HHB12029</strain>
    </source>
</reference>